<reference evidence="3 4" key="1">
    <citation type="submission" date="2019-06" db="EMBL/GenBank/DDBJ databases">
        <title>Whole genome shotgun sequence of Nitrobacter winogradskyi NBRC 14297.</title>
        <authorList>
            <person name="Hosoyama A."/>
            <person name="Uohara A."/>
            <person name="Ohji S."/>
            <person name="Ichikawa N."/>
        </authorList>
    </citation>
    <scope>NUCLEOTIDE SEQUENCE [LARGE SCALE GENOMIC DNA]</scope>
    <source>
        <strain evidence="3 4">NBRC 14297</strain>
    </source>
</reference>
<dbReference type="PANTHER" id="PTHR31616:SF0">
    <property type="entry name" value="GLUCAN 1,4-ALPHA-GLUCOSIDASE"/>
    <property type="match status" value="1"/>
</dbReference>
<evidence type="ECO:0000313" key="4">
    <source>
        <dbReference type="Proteomes" id="UP000318825"/>
    </source>
</evidence>
<dbReference type="OrthoDB" id="3902805at2"/>
<evidence type="ECO:0000313" key="3">
    <source>
        <dbReference type="EMBL" id="GEC17353.1"/>
    </source>
</evidence>
<evidence type="ECO:0000259" key="1">
    <source>
        <dbReference type="Pfam" id="PF00723"/>
    </source>
</evidence>
<protein>
    <submittedName>
        <fullName evidence="3">Glucoamylase</fullName>
    </submittedName>
</protein>
<dbReference type="InterPro" id="IPR045582">
    <property type="entry name" value="Trehalase-like_N"/>
</dbReference>
<dbReference type="EMBL" id="BJNF01000102">
    <property type="protein sequence ID" value="GEC17353.1"/>
    <property type="molecule type" value="Genomic_DNA"/>
</dbReference>
<dbReference type="SUPFAM" id="SSF48208">
    <property type="entry name" value="Six-hairpin glycosidases"/>
    <property type="match status" value="1"/>
</dbReference>
<feature type="domain" description="GH15-like" evidence="1">
    <location>
        <begin position="229"/>
        <end position="592"/>
    </location>
</feature>
<proteinExistence type="predicted"/>
<feature type="domain" description="Trehalase-like N-terminal" evidence="2">
    <location>
        <begin position="13"/>
        <end position="163"/>
    </location>
</feature>
<dbReference type="InterPro" id="IPR012341">
    <property type="entry name" value="6hp_glycosidase-like_sf"/>
</dbReference>
<dbReference type="GO" id="GO:0004553">
    <property type="term" value="F:hydrolase activity, hydrolyzing O-glycosyl compounds"/>
    <property type="evidence" value="ECO:0007669"/>
    <property type="project" value="TreeGrafter"/>
</dbReference>
<evidence type="ECO:0000259" key="2">
    <source>
        <dbReference type="Pfam" id="PF19291"/>
    </source>
</evidence>
<dbReference type="GO" id="GO:0005975">
    <property type="term" value="P:carbohydrate metabolic process"/>
    <property type="evidence" value="ECO:0007669"/>
    <property type="project" value="InterPro"/>
</dbReference>
<organism evidence="3 4">
    <name type="scientific">Nitrobacter winogradskyi</name>
    <name type="common">Nitrobacter agilis</name>
    <dbReference type="NCBI Taxonomy" id="913"/>
    <lineage>
        <taxon>Bacteria</taxon>
        <taxon>Pseudomonadati</taxon>
        <taxon>Pseudomonadota</taxon>
        <taxon>Alphaproteobacteria</taxon>
        <taxon>Hyphomicrobiales</taxon>
        <taxon>Nitrobacteraceae</taxon>
        <taxon>Nitrobacter</taxon>
    </lineage>
</organism>
<dbReference type="Pfam" id="PF00723">
    <property type="entry name" value="Glyco_hydro_15"/>
    <property type="match status" value="1"/>
</dbReference>
<dbReference type="InterPro" id="IPR008928">
    <property type="entry name" value="6-hairpin_glycosidase_sf"/>
</dbReference>
<comment type="caution">
    <text evidence="3">The sequence shown here is derived from an EMBL/GenBank/DDBJ whole genome shotgun (WGS) entry which is preliminary data.</text>
</comment>
<gene>
    <name evidence="3" type="ORF">NWI01_32450</name>
</gene>
<accession>A0A4Y3WEN4</accession>
<dbReference type="AlphaFoldDB" id="A0A4Y3WEN4"/>
<dbReference type="Gene3D" id="1.50.10.10">
    <property type="match status" value="1"/>
</dbReference>
<dbReference type="InterPro" id="IPR011613">
    <property type="entry name" value="GH15-like"/>
</dbReference>
<sequence>MSIGMFSSVTTRAIGDYALIGDCETAALVAKDGSIDWLCWPRFDSGACFSALLGTEKHGRWRISPARELTRRSRRYRGDTLILETEFETQEGAVSLIDFMPIRKDRQVSEIVRMVVGKRGRVDMRMEVAFRFDYGRIVPWVSRIEGGLLRAVAGPHSAILKSPVPTHGENFTTVAEFSVGEGERVPFVLAHEASHLPPPRICNPEQALAETEAYWSEWSGRCHYDGPWKEAVTRSLITVKALTYRPTGGIVAAPTTSLPEQFGSTRNWDYRFCWLRDATFTLLSLINAGYRTEAESWCDWLLRAVAGAASQIQPLYGIGGEHRNDEVELDWLPGFGGSRPVRIGNGAYSQLQVDVFGSVMDALHAATAFGLDLHEASAGLQRELLKHLESVWREPDEGIWEVRSGRKHFVHSKLMSWVAFDRAVISCERFGLAGPVDRWRALRDEIHAEIIEKGFDAGQGAFVQSYGSKVLDASVLLMPILGFLPPDDPRIVSTTRTIERELSKDGLLRRYDTGKAEDGLPASEGAFLACSFWLADNMILQGREHEARRLFEHLLSLRNDVGLLAEQYDVKRQAQAGNFPQAFSHFALIDTAFNFAGIRGAAREAHMKSQKAARTGT</sequence>
<dbReference type="Pfam" id="PF19291">
    <property type="entry name" value="TREH_N"/>
    <property type="match status" value="1"/>
</dbReference>
<dbReference type="Proteomes" id="UP000318825">
    <property type="component" value="Unassembled WGS sequence"/>
</dbReference>
<dbReference type="PANTHER" id="PTHR31616">
    <property type="entry name" value="TREHALASE"/>
    <property type="match status" value="1"/>
</dbReference>
<name>A0A4Y3WEN4_NITWI</name>